<dbReference type="OrthoDB" id="192326at2759"/>
<sequence>MLSEPGLQDVQGGPKILRRARGGKKVPLDQQPFNELQNLKEAPMFGWAQKDLNSFLLRLGGVYTGGALVSFPIARVTFPGDDQFAQLVLATNIGALGLVTALTLRLYAGWDYVAQRLDEDVVAYEQSGWYDGSTYAKPPDVQARDQMLSIYEARPVLKRLRVTLAVLASLFVTTIVAYRVLVPTDPYEMYGDAYLKDLPANEWKAKETAEASKAAGAKARPAYCGSRYYKALAGGNGCD</sequence>
<proteinExistence type="predicted"/>
<keyword evidence="3" id="KW-0812">Transmembrane</keyword>
<evidence type="ECO:0000256" key="1">
    <source>
        <dbReference type="ARBA" id="ARBA00004474"/>
    </source>
</evidence>
<evidence type="ECO:0000313" key="4">
    <source>
        <dbReference type="EMBL" id="KAG5179618.1"/>
    </source>
</evidence>
<comment type="caution">
    <text evidence="4">The sequence shown here is derived from an EMBL/GenBank/DDBJ whole genome shotgun (WGS) entry which is preliminary data.</text>
</comment>
<organism evidence="4 5">
    <name type="scientific">Tribonema minus</name>
    <dbReference type="NCBI Taxonomy" id="303371"/>
    <lineage>
        <taxon>Eukaryota</taxon>
        <taxon>Sar</taxon>
        <taxon>Stramenopiles</taxon>
        <taxon>Ochrophyta</taxon>
        <taxon>PX clade</taxon>
        <taxon>Xanthophyceae</taxon>
        <taxon>Tribonematales</taxon>
        <taxon>Tribonemataceae</taxon>
        <taxon>Tribonema</taxon>
    </lineage>
</organism>
<dbReference type="EMBL" id="JAFCMP010000446">
    <property type="protein sequence ID" value="KAG5179618.1"/>
    <property type="molecule type" value="Genomic_DNA"/>
</dbReference>
<name>A0A836CC34_9STRA</name>
<dbReference type="Proteomes" id="UP000664859">
    <property type="component" value="Unassembled WGS sequence"/>
</dbReference>
<dbReference type="InterPro" id="IPR009631">
    <property type="entry name" value="CGLD27-like"/>
</dbReference>
<reference evidence="4" key="1">
    <citation type="submission" date="2021-02" db="EMBL/GenBank/DDBJ databases">
        <title>First Annotated Genome of the Yellow-green Alga Tribonema minus.</title>
        <authorList>
            <person name="Mahan K.M."/>
        </authorList>
    </citation>
    <scope>NUCLEOTIDE SEQUENCE</scope>
    <source>
        <strain evidence="4">UTEX B ZZ1240</strain>
    </source>
</reference>
<dbReference type="Pfam" id="PF06799">
    <property type="entry name" value="CGLD27-like"/>
    <property type="match status" value="1"/>
</dbReference>
<evidence type="ECO:0000313" key="5">
    <source>
        <dbReference type="Proteomes" id="UP000664859"/>
    </source>
</evidence>
<evidence type="ECO:0000256" key="3">
    <source>
        <dbReference type="SAM" id="Phobius"/>
    </source>
</evidence>
<feature type="transmembrane region" description="Helical" evidence="3">
    <location>
        <begin position="84"/>
        <end position="107"/>
    </location>
</feature>
<comment type="subcellular location">
    <subcellularLocation>
        <location evidence="1">Plastid</location>
    </subcellularLocation>
</comment>
<dbReference type="PANTHER" id="PTHR34214">
    <property type="match status" value="1"/>
</dbReference>
<dbReference type="GO" id="GO:0009536">
    <property type="term" value="C:plastid"/>
    <property type="evidence" value="ECO:0007669"/>
    <property type="project" value="UniProtKB-SubCell"/>
</dbReference>
<keyword evidence="2" id="KW-0934">Plastid</keyword>
<keyword evidence="3" id="KW-1133">Transmembrane helix</keyword>
<accession>A0A836CC34</accession>
<feature type="transmembrane region" description="Helical" evidence="3">
    <location>
        <begin position="55"/>
        <end position="78"/>
    </location>
</feature>
<keyword evidence="3" id="KW-0472">Membrane</keyword>
<keyword evidence="5" id="KW-1185">Reference proteome</keyword>
<protein>
    <recommendedName>
        <fullName evidence="6">DUF1230 family protein</fullName>
    </recommendedName>
</protein>
<evidence type="ECO:0000256" key="2">
    <source>
        <dbReference type="ARBA" id="ARBA00022640"/>
    </source>
</evidence>
<gene>
    <name evidence="4" type="ORF">JKP88DRAFT_200870</name>
</gene>
<dbReference type="AlphaFoldDB" id="A0A836CC34"/>
<dbReference type="PANTHER" id="PTHR34214:SF3">
    <property type="entry name" value="PROTEIN CONSERVED IN THE GREEN LINEAGE AND DIATOMS 27, CHLOROPLASTIC"/>
    <property type="match status" value="1"/>
</dbReference>
<feature type="transmembrane region" description="Helical" evidence="3">
    <location>
        <begin position="162"/>
        <end position="181"/>
    </location>
</feature>
<evidence type="ECO:0008006" key="6">
    <source>
        <dbReference type="Google" id="ProtNLM"/>
    </source>
</evidence>